<organism evidence="1 2">
    <name type="scientific">Aquatica leii</name>
    <dbReference type="NCBI Taxonomy" id="1421715"/>
    <lineage>
        <taxon>Eukaryota</taxon>
        <taxon>Metazoa</taxon>
        <taxon>Ecdysozoa</taxon>
        <taxon>Arthropoda</taxon>
        <taxon>Hexapoda</taxon>
        <taxon>Insecta</taxon>
        <taxon>Pterygota</taxon>
        <taxon>Neoptera</taxon>
        <taxon>Endopterygota</taxon>
        <taxon>Coleoptera</taxon>
        <taxon>Polyphaga</taxon>
        <taxon>Elateriformia</taxon>
        <taxon>Elateroidea</taxon>
        <taxon>Lampyridae</taxon>
        <taxon>Luciolinae</taxon>
        <taxon>Aquatica</taxon>
    </lineage>
</organism>
<keyword evidence="2" id="KW-1185">Reference proteome</keyword>
<dbReference type="AlphaFoldDB" id="A0AAN7PNT1"/>
<evidence type="ECO:0000313" key="1">
    <source>
        <dbReference type="EMBL" id="KAK4871972.1"/>
    </source>
</evidence>
<proteinExistence type="predicted"/>
<protein>
    <submittedName>
        <fullName evidence="1">Uncharacterized protein</fullName>
    </submittedName>
</protein>
<sequence length="147" mass="17186">MQEKRKRNRGGEYRPVYRCPRKRCQSTRSVRHGNRFLHYTNLNKKINSKLSLCEILELIFLFILEIDFDTAVKLTGKGRKTVCDWYSLCREVCSSVVSVNCRGQLRGTEEDPVQIDETRFAGKKKYNRARMLNGDHPAESNERDAKI</sequence>
<dbReference type="Proteomes" id="UP001353858">
    <property type="component" value="Unassembled WGS sequence"/>
</dbReference>
<reference evidence="2" key="1">
    <citation type="submission" date="2023-01" db="EMBL/GenBank/DDBJ databases">
        <title>Key to firefly adult light organ development and bioluminescence: homeobox transcription factors regulate luciferase expression and transportation to peroxisome.</title>
        <authorList>
            <person name="Fu X."/>
        </authorList>
    </citation>
    <scope>NUCLEOTIDE SEQUENCE [LARGE SCALE GENOMIC DNA]</scope>
</reference>
<comment type="caution">
    <text evidence="1">The sequence shown here is derived from an EMBL/GenBank/DDBJ whole genome shotgun (WGS) entry which is preliminary data.</text>
</comment>
<name>A0AAN7PNT1_9COLE</name>
<evidence type="ECO:0000313" key="2">
    <source>
        <dbReference type="Proteomes" id="UP001353858"/>
    </source>
</evidence>
<gene>
    <name evidence="1" type="ORF">RN001_016096</name>
</gene>
<accession>A0AAN7PNT1</accession>
<dbReference type="EMBL" id="JARPUR010000008">
    <property type="protein sequence ID" value="KAK4871972.1"/>
    <property type="molecule type" value="Genomic_DNA"/>
</dbReference>